<dbReference type="AlphaFoldDB" id="A0A0C5VRH9"/>
<gene>
    <name evidence="1" type="ORF">YC6258_00814</name>
</gene>
<sequence>MELTVRIKGHNKSEQKQLVQQMLDLLVEGHVGAKLENFVTEHFPQAEEALEKMLDAFEEQSGMNLELHEFYPGTDGKFLLCFLGGYQLEDIVPKIVCWLELCGISDIQVEQSWV</sequence>
<dbReference type="OrthoDB" id="9883455at2"/>
<protein>
    <submittedName>
        <fullName evidence="1">Uncharacterized protein</fullName>
    </submittedName>
</protein>
<proteinExistence type="predicted"/>
<reference evidence="1 2" key="1">
    <citation type="submission" date="2014-01" db="EMBL/GenBank/DDBJ databases">
        <title>Full genme sequencing of cellulolytic bacterium Gynuella sunshinyii YC6258T gen. nov., sp. nov.</title>
        <authorList>
            <person name="Khan H."/>
            <person name="Chung E.J."/>
            <person name="Chung Y.R."/>
        </authorList>
    </citation>
    <scope>NUCLEOTIDE SEQUENCE [LARGE SCALE GENOMIC DNA]</scope>
    <source>
        <strain evidence="1 2">YC6258</strain>
    </source>
</reference>
<evidence type="ECO:0000313" key="2">
    <source>
        <dbReference type="Proteomes" id="UP000032266"/>
    </source>
</evidence>
<keyword evidence="2" id="KW-1185">Reference proteome</keyword>
<dbReference type="RefSeq" id="WP_044615827.1">
    <property type="nucleotide sequence ID" value="NZ_CP007142.1"/>
</dbReference>
<organism evidence="1 2">
    <name type="scientific">Gynuella sunshinyii YC6258</name>
    <dbReference type="NCBI Taxonomy" id="1445510"/>
    <lineage>
        <taxon>Bacteria</taxon>
        <taxon>Pseudomonadati</taxon>
        <taxon>Pseudomonadota</taxon>
        <taxon>Gammaproteobacteria</taxon>
        <taxon>Oceanospirillales</taxon>
        <taxon>Saccharospirillaceae</taxon>
        <taxon>Gynuella</taxon>
    </lineage>
</organism>
<dbReference type="KEGG" id="gsn:YC6258_00814"/>
<dbReference type="EMBL" id="CP007142">
    <property type="protein sequence ID" value="AJQ92864.1"/>
    <property type="molecule type" value="Genomic_DNA"/>
</dbReference>
<dbReference type="STRING" id="1445510.YC6258_00814"/>
<dbReference type="Proteomes" id="UP000032266">
    <property type="component" value="Chromosome"/>
</dbReference>
<dbReference type="HOGENOM" id="CLU_2117569_0_0_6"/>
<evidence type="ECO:0000313" key="1">
    <source>
        <dbReference type="EMBL" id="AJQ92864.1"/>
    </source>
</evidence>
<accession>A0A0C5VRH9</accession>
<name>A0A0C5VRH9_9GAMM</name>